<feature type="transmembrane region" description="Helical" evidence="10">
    <location>
        <begin position="165"/>
        <end position="186"/>
    </location>
</feature>
<evidence type="ECO:0000256" key="2">
    <source>
        <dbReference type="ARBA" id="ARBA00022448"/>
    </source>
</evidence>
<evidence type="ECO:0000313" key="13">
    <source>
        <dbReference type="Proteomes" id="UP001597277"/>
    </source>
</evidence>
<feature type="transmembrane region" description="Helical" evidence="10">
    <location>
        <begin position="132"/>
        <end position="159"/>
    </location>
</feature>
<comment type="caution">
    <text evidence="12">The sequence shown here is derived from an EMBL/GenBank/DDBJ whole genome shotgun (WGS) entry which is preliminary data.</text>
</comment>
<keyword evidence="7 10" id="KW-0472">Membrane</keyword>
<feature type="region of interest" description="Disordered" evidence="9">
    <location>
        <begin position="1"/>
        <end position="34"/>
    </location>
</feature>
<evidence type="ECO:0000256" key="1">
    <source>
        <dbReference type="ARBA" id="ARBA00004429"/>
    </source>
</evidence>
<evidence type="ECO:0000256" key="9">
    <source>
        <dbReference type="SAM" id="MobiDB-lite"/>
    </source>
</evidence>
<proteinExistence type="inferred from homology"/>
<evidence type="ECO:0000256" key="3">
    <source>
        <dbReference type="ARBA" id="ARBA00022475"/>
    </source>
</evidence>
<feature type="transmembrane region" description="Helical" evidence="10">
    <location>
        <begin position="49"/>
        <end position="74"/>
    </location>
</feature>
<feature type="transmembrane region" description="Helical" evidence="10">
    <location>
        <begin position="86"/>
        <end position="104"/>
    </location>
</feature>
<sequence length="194" mass="20863">MSSSPQRSAGSAFSGDPAADDRAEGADARSEHGPVRQRDLPRLFRYGDLLINALLAALLALMLVVVGANIFGRYVLSSSIAWSDEAARAMFVWLIFLGAALAHFRQEHIAVAYFVEKAPKPVQLMAAAVREIVVLAILGVLLWGALLVMGTTFGATALLRVPFNLINAAVPVAAALMMLMSLYRLVRLATTREV</sequence>
<dbReference type="Pfam" id="PF04290">
    <property type="entry name" value="DctQ"/>
    <property type="match status" value="1"/>
</dbReference>
<keyword evidence="5 10" id="KW-0812">Transmembrane</keyword>
<evidence type="ECO:0000256" key="6">
    <source>
        <dbReference type="ARBA" id="ARBA00022989"/>
    </source>
</evidence>
<evidence type="ECO:0000256" key="7">
    <source>
        <dbReference type="ARBA" id="ARBA00023136"/>
    </source>
</evidence>
<dbReference type="Proteomes" id="UP001597277">
    <property type="component" value="Unassembled WGS sequence"/>
</dbReference>
<keyword evidence="2" id="KW-0813">Transport</keyword>
<keyword evidence="4" id="KW-0997">Cell inner membrane</keyword>
<feature type="compositionally biased region" description="Basic and acidic residues" evidence="9">
    <location>
        <begin position="19"/>
        <end position="34"/>
    </location>
</feature>
<dbReference type="RefSeq" id="WP_388004443.1">
    <property type="nucleotide sequence ID" value="NZ_JBHUEE010000003.1"/>
</dbReference>
<dbReference type="PANTHER" id="PTHR35011:SF2">
    <property type="entry name" value="2,3-DIKETO-L-GULONATE TRAP TRANSPORTER SMALL PERMEASE PROTEIN YIAM"/>
    <property type="match status" value="1"/>
</dbReference>
<protein>
    <submittedName>
        <fullName evidence="12">TRAP transporter small permease</fullName>
    </submittedName>
</protein>
<evidence type="ECO:0000256" key="4">
    <source>
        <dbReference type="ARBA" id="ARBA00022519"/>
    </source>
</evidence>
<comment type="similarity">
    <text evidence="8">Belongs to the TRAP transporter small permease family.</text>
</comment>
<feature type="compositionally biased region" description="Polar residues" evidence="9">
    <location>
        <begin position="1"/>
        <end position="11"/>
    </location>
</feature>
<organism evidence="12 13">
    <name type="scientific">Georgenia deserti</name>
    <dbReference type="NCBI Taxonomy" id="2093781"/>
    <lineage>
        <taxon>Bacteria</taxon>
        <taxon>Bacillati</taxon>
        <taxon>Actinomycetota</taxon>
        <taxon>Actinomycetes</taxon>
        <taxon>Micrococcales</taxon>
        <taxon>Bogoriellaceae</taxon>
        <taxon>Georgenia</taxon>
    </lineage>
</organism>
<feature type="domain" description="Tripartite ATP-independent periplasmic transporters DctQ component" evidence="11">
    <location>
        <begin position="62"/>
        <end position="190"/>
    </location>
</feature>
<dbReference type="InterPro" id="IPR055348">
    <property type="entry name" value="DctQ"/>
</dbReference>
<evidence type="ECO:0000259" key="11">
    <source>
        <dbReference type="Pfam" id="PF04290"/>
    </source>
</evidence>
<keyword evidence="6 10" id="KW-1133">Transmembrane helix</keyword>
<evidence type="ECO:0000256" key="5">
    <source>
        <dbReference type="ARBA" id="ARBA00022692"/>
    </source>
</evidence>
<evidence type="ECO:0000313" key="12">
    <source>
        <dbReference type="EMBL" id="MFD1717679.1"/>
    </source>
</evidence>
<name>A0ABW4L3C0_9MICO</name>
<keyword evidence="13" id="KW-1185">Reference proteome</keyword>
<accession>A0ABW4L3C0</accession>
<evidence type="ECO:0000256" key="10">
    <source>
        <dbReference type="SAM" id="Phobius"/>
    </source>
</evidence>
<reference evidence="13" key="1">
    <citation type="journal article" date="2019" name="Int. J. Syst. Evol. Microbiol.">
        <title>The Global Catalogue of Microorganisms (GCM) 10K type strain sequencing project: providing services to taxonomists for standard genome sequencing and annotation.</title>
        <authorList>
            <consortium name="The Broad Institute Genomics Platform"/>
            <consortium name="The Broad Institute Genome Sequencing Center for Infectious Disease"/>
            <person name="Wu L."/>
            <person name="Ma J."/>
        </authorList>
    </citation>
    <scope>NUCLEOTIDE SEQUENCE [LARGE SCALE GENOMIC DNA]</scope>
    <source>
        <strain evidence="13">JCM 17130</strain>
    </source>
</reference>
<gene>
    <name evidence="12" type="ORF">ACFSE6_07530</name>
</gene>
<keyword evidence="3" id="KW-1003">Cell membrane</keyword>
<dbReference type="PANTHER" id="PTHR35011">
    <property type="entry name" value="2,3-DIKETO-L-GULONATE TRAP TRANSPORTER SMALL PERMEASE PROTEIN YIAM"/>
    <property type="match status" value="1"/>
</dbReference>
<dbReference type="InterPro" id="IPR007387">
    <property type="entry name" value="TRAP_DctQ"/>
</dbReference>
<dbReference type="EMBL" id="JBHUEE010000003">
    <property type="protein sequence ID" value="MFD1717679.1"/>
    <property type="molecule type" value="Genomic_DNA"/>
</dbReference>
<comment type="subcellular location">
    <subcellularLocation>
        <location evidence="1">Cell inner membrane</location>
        <topology evidence="1">Multi-pass membrane protein</topology>
    </subcellularLocation>
</comment>
<evidence type="ECO:0000256" key="8">
    <source>
        <dbReference type="ARBA" id="ARBA00038436"/>
    </source>
</evidence>